<comment type="similarity">
    <text evidence="9">Belongs to the glycosyl hydrolase 72 family.</text>
</comment>
<dbReference type="GO" id="GO:0098552">
    <property type="term" value="C:side of membrane"/>
    <property type="evidence" value="ECO:0007669"/>
    <property type="project" value="UniProtKB-KW"/>
</dbReference>
<dbReference type="Proteomes" id="UP000008062">
    <property type="component" value="Chromosome 3"/>
</dbReference>
<comment type="subcellular location">
    <subcellularLocation>
        <location evidence="1">Cell envelope</location>
    </subcellularLocation>
    <subcellularLocation>
        <location evidence="9">Cell membrane</location>
        <topology evidence="9">Lipid-anchor</topology>
        <topology evidence="9">GPI-anchor</topology>
    </subcellularLocation>
    <subcellularLocation>
        <location evidence="2">Membrane</location>
        <topology evidence="2">Lipid-anchor</topology>
        <topology evidence="2">GPI-anchor</topology>
    </subcellularLocation>
</comment>
<comment type="function">
    <text evidence="9">Splits internally a 1,3-beta-glucan molecule and transfers the newly generated reducing end (the donor) to the non-reducing end of another 1,3-beta-glucan molecule (the acceptor) forming a 1,3-beta linkage, resulting in the elongation of 1,3-beta-glucan chains in the cell wall.</text>
</comment>
<evidence type="ECO:0000256" key="5">
    <source>
        <dbReference type="ARBA" id="ARBA00022729"/>
    </source>
</evidence>
<keyword evidence="8 9" id="KW-0449">Lipoprotein</keyword>
<keyword evidence="11" id="KW-1185">Reference proteome</keyword>
<evidence type="ECO:0000256" key="1">
    <source>
        <dbReference type="ARBA" id="ARBA00004196"/>
    </source>
</evidence>
<dbReference type="HOGENOM" id="CLU_1564135_0_0_1"/>
<evidence type="ECO:0000256" key="6">
    <source>
        <dbReference type="ARBA" id="ARBA00023136"/>
    </source>
</evidence>
<dbReference type="GO" id="GO:0042124">
    <property type="term" value="F:1,3-beta-glucanosyltransferase activity"/>
    <property type="evidence" value="ECO:0007669"/>
    <property type="project" value="TreeGrafter"/>
</dbReference>
<keyword evidence="4 9" id="KW-0808">Transferase</keyword>
<protein>
    <recommendedName>
        <fullName evidence="9">1,3-beta-glucanosyltransferase</fullName>
        <ecNumber evidence="9">2.4.1.-</ecNumber>
    </recommendedName>
</protein>
<dbReference type="AlphaFoldDB" id="F9X6U6"/>
<dbReference type="InterPro" id="IPR004886">
    <property type="entry name" value="Glucanosyltransferase"/>
</dbReference>
<dbReference type="Gene3D" id="3.20.20.80">
    <property type="entry name" value="Glycosidases"/>
    <property type="match status" value="1"/>
</dbReference>
<gene>
    <name evidence="10" type="ORF">MYCGRDRAFT_91609</name>
</gene>
<evidence type="ECO:0000256" key="4">
    <source>
        <dbReference type="ARBA" id="ARBA00022679"/>
    </source>
</evidence>
<evidence type="ECO:0000256" key="3">
    <source>
        <dbReference type="ARBA" id="ARBA00022622"/>
    </source>
</evidence>
<evidence type="ECO:0000313" key="10">
    <source>
        <dbReference type="EMBL" id="EGP88752.1"/>
    </source>
</evidence>
<dbReference type="PANTHER" id="PTHR31468">
    <property type="entry name" value="1,3-BETA-GLUCANOSYLTRANSFERASE GAS1"/>
    <property type="match status" value="1"/>
</dbReference>
<dbReference type="OrthoDB" id="1055148at2759"/>
<keyword evidence="3 9" id="KW-0336">GPI-anchor</keyword>
<accession>F9X6U6</accession>
<dbReference type="GO" id="GO:0071970">
    <property type="term" value="P:fungal-type cell wall (1-&gt;3)-beta-D-glucan biosynthetic process"/>
    <property type="evidence" value="ECO:0007669"/>
    <property type="project" value="TreeGrafter"/>
</dbReference>
<dbReference type="Pfam" id="PF03198">
    <property type="entry name" value="Glyco_hydro_72"/>
    <property type="match status" value="1"/>
</dbReference>
<keyword evidence="7" id="KW-0325">Glycoprotein</keyword>
<dbReference type="RefSeq" id="XP_003853776.1">
    <property type="nucleotide sequence ID" value="XM_003853728.1"/>
</dbReference>
<dbReference type="EMBL" id="CM001198">
    <property type="protein sequence ID" value="EGP88752.1"/>
    <property type="molecule type" value="Genomic_DNA"/>
</dbReference>
<dbReference type="GeneID" id="13395662"/>
<evidence type="ECO:0000256" key="2">
    <source>
        <dbReference type="ARBA" id="ARBA00004589"/>
    </source>
</evidence>
<evidence type="ECO:0000256" key="9">
    <source>
        <dbReference type="RuleBase" id="RU361209"/>
    </source>
</evidence>
<sequence>MSAALEIITLKGRYFWRGDKRAATTPRKCIRRNDPPASYTASLLQHYFKTLDVMSQYKNTLGVLAANVLVNNHASEACVPVIAAVVRGMKQYMRLKADATGQRILPVGYAAAASDDRNLALENSLPGFSPKSWSSESKSFGSKSSASAISQAVDVDVGLLLLGEVNVARSS</sequence>
<dbReference type="KEGG" id="ztr:MYCGRDRAFT_91609"/>
<keyword evidence="6 9" id="KW-0472">Membrane</keyword>
<dbReference type="GO" id="GO:0005886">
    <property type="term" value="C:plasma membrane"/>
    <property type="evidence" value="ECO:0007669"/>
    <property type="project" value="UniProtKB-SubCell"/>
</dbReference>
<dbReference type="GO" id="GO:0031505">
    <property type="term" value="P:fungal-type cell wall organization"/>
    <property type="evidence" value="ECO:0007669"/>
    <property type="project" value="TreeGrafter"/>
</dbReference>
<dbReference type="EC" id="2.4.1.-" evidence="9"/>
<organism evidence="10 11">
    <name type="scientific">Zymoseptoria tritici (strain CBS 115943 / IPO323)</name>
    <name type="common">Speckled leaf blotch fungus</name>
    <name type="synonym">Septoria tritici</name>
    <dbReference type="NCBI Taxonomy" id="336722"/>
    <lineage>
        <taxon>Eukaryota</taxon>
        <taxon>Fungi</taxon>
        <taxon>Dikarya</taxon>
        <taxon>Ascomycota</taxon>
        <taxon>Pezizomycotina</taxon>
        <taxon>Dothideomycetes</taxon>
        <taxon>Dothideomycetidae</taxon>
        <taxon>Mycosphaerellales</taxon>
        <taxon>Mycosphaerellaceae</taxon>
        <taxon>Zymoseptoria</taxon>
    </lineage>
</organism>
<proteinExistence type="inferred from homology"/>
<dbReference type="PANTHER" id="PTHR31468:SF5">
    <property type="entry name" value="1,3-BETA-GLUCANOSYLTRANSFERASE GAS5"/>
    <property type="match status" value="1"/>
</dbReference>
<name>F9X6U6_ZYMTI</name>
<evidence type="ECO:0000313" key="11">
    <source>
        <dbReference type="Proteomes" id="UP000008062"/>
    </source>
</evidence>
<evidence type="ECO:0000256" key="8">
    <source>
        <dbReference type="ARBA" id="ARBA00023288"/>
    </source>
</evidence>
<dbReference type="InParanoid" id="F9X6U6"/>
<evidence type="ECO:0000256" key="7">
    <source>
        <dbReference type="ARBA" id="ARBA00023180"/>
    </source>
</evidence>
<keyword evidence="5" id="KW-0732">Signal</keyword>
<reference evidence="10 11" key="1">
    <citation type="journal article" date="2011" name="PLoS Genet.">
        <title>Finished genome of the fungal wheat pathogen Mycosphaerella graminicola reveals dispensome structure, chromosome plasticity, and stealth pathogenesis.</title>
        <authorList>
            <person name="Goodwin S.B."/>
            <person name="Ben M'barek S."/>
            <person name="Dhillon B."/>
            <person name="Wittenberg A.H.J."/>
            <person name="Crane C.F."/>
            <person name="Hane J.K."/>
            <person name="Foster A.J."/>
            <person name="Van der Lee T.A.J."/>
            <person name="Grimwood J."/>
            <person name="Aerts A."/>
            <person name="Antoniw J."/>
            <person name="Bailey A."/>
            <person name="Bluhm B."/>
            <person name="Bowler J."/>
            <person name="Bristow J."/>
            <person name="van der Burgt A."/>
            <person name="Canto-Canche B."/>
            <person name="Churchill A.C.L."/>
            <person name="Conde-Ferraez L."/>
            <person name="Cools H.J."/>
            <person name="Coutinho P.M."/>
            <person name="Csukai M."/>
            <person name="Dehal P."/>
            <person name="De Wit P."/>
            <person name="Donzelli B."/>
            <person name="van de Geest H.C."/>
            <person name="van Ham R.C.H.J."/>
            <person name="Hammond-Kosack K.E."/>
            <person name="Henrissat B."/>
            <person name="Kilian A."/>
            <person name="Kobayashi A.K."/>
            <person name="Koopmann E."/>
            <person name="Kourmpetis Y."/>
            <person name="Kuzniar A."/>
            <person name="Lindquist E."/>
            <person name="Lombard V."/>
            <person name="Maliepaard C."/>
            <person name="Martins N."/>
            <person name="Mehrabi R."/>
            <person name="Nap J.P.H."/>
            <person name="Ponomarenko A."/>
            <person name="Rudd J.J."/>
            <person name="Salamov A."/>
            <person name="Schmutz J."/>
            <person name="Schouten H.J."/>
            <person name="Shapiro H."/>
            <person name="Stergiopoulos I."/>
            <person name="Torriani S.F.F."/>
            <person name="Tu H."/>
            <person name="de Vries R.P."/>
            <person name="Waalwijk C."/>
            <person name="Ware S.B."/>
            <person name="Wiebenga A."/>
            <person name="Zwiers L.-H."/>
            <person name="Oliver R.P."/>
            <person name="Grigoriev I.V."/>
            <person name="Kema G.H.J."/>
        </authorList>
    </citation>
    <scope>NUCLEOTIDE SEQUENCE [LARGE SCALE GENOMIC DNA]</scope>
    <source>
        <strain evidence="11">CBS 115943 / IPO323</strain>
    </source>
</reference>